<dbReference type="SUPFAM" id="SSF50692">
    <property type="entry name" value="ADC-like"/>
    <property type="match status" value="1"/>
</dbReference>
<evidence type="ECO:0000256" key="2">
    <source>
        <dbReference type="ARBA" id="ARBA00022723"/>
    </source>
</evidence>
<organism evidence="6">
    <name type="scientific">freshwater metagenome</name>
    <dbReference type="NCBI Taxonomy" id="449393"/>
    <lineage>
        <taxon>unclassified sequences</taxon>
        <taxon>metagenomes</taxon>
        <taxon>ecological metagenomes</taxon>
    </lineage>
</organism>
<dbReference type="Gene3D" id="3.40.50.740">
    <property type="match status" value="1"/>
</dbReference>
<dbReference type="PROSITE" id="PS51669">
    <property type="entry name" value="4FE4S_MOW_BIS_MGD"/>
    <property type="match status" value="1"/>
</dbReference>
<dbReference type="SMART" id="SM00926">
    <property type="entry name" value="Molybdop_Fe4S4"/>
    <property type="match status" value="1"/>
</dbReference>
<dbReference type="Gene3D" id="3.40.228.10">
    <property type="entry name" value="Dimethylsulfoxide Reductase, domain 2"/>
    <property type="match status" value="1"/>
</dbReference>
<dbReference type="InterPro" id="IPR006657">
    <property type="entry name" value="MoPterin_dinucl-bd_dom"/>
</dbReference>
<keyword evidence="4" id="KW-0411">Iron-sulfur</keyword>
<evidence type="ECO:0000256" key="4">
    <source>
        <dbReference type="ARBA" id="ARBA00023014"/>
    </source>
</evidence>
<dbReference type="InterPro" id="IPR050612">
    <property type="entry name" value="Prok_Mopterin_Oxidored"/>
</dbReference>
<dbReference type="GO" id="GO:0046872">
    <property type="term" value="F:metal ion binding"/>
    <property type="evidence" value="ECO:0007669"/>
    <property type="project" value="UniProtKB-KW"/>
</dbReference>
<evidence type="ECO:0000256" key="3">
    <source>
        <dbReference type="ARBA" id="ARBA00023004"/>
    </source>
</evidence>
<dbReference type="InterPro" id="IPR006963">
    <property type="entry name" value="Mopterin_OxRdtase_4Fe-4S_dom"/>
</dbReference>
<feature type="domain" description="4Fe-4S Mo/W bis-MGD-type" evidence="5">
    <location>
        <begin position="12"/>
        <end position="73"/>
    </location>
</feature>
<evidence type="ECO:0000313" key="6">
    <source>
        <dbReference type="EMBL" id="CAB4769519.1"/>
    </source>
</evidence>
<dbReference type="Gene3D" id="2.40.40.20">
    <property type="match status" value="1"/>
</dbReference>
<dbReference type="InterPro" id="IPR009010">
    <property type="entry name" value="Asp_de-COase-like_dom_sf"/>
</dbReference>
<dbReference type="GO" id="GO:0043546">
    <property type="term" value="F:molybdopterin cofactor binding"/>
    <property type="evidence" value="ECO:0007669"/>
    <property type="project" value="InterPro"/>
</dbReference>
<evidence type="ECO:0000256" key="1">
    <source>
        <dbReference type="ARBA" id="ARBA00010312"/>
    </source>
</evidence>
<keyword evidence="3" id="KW-0408">Iron</keyword>
<dbReference type="Pfam" id="PF00384">
    <property type="entry name" value="Molybdopterin"/>
    <property type="match status" value="1"/>
</dbReference>
<sequence>MTTAPEAPEVQTRTAYRTCPLCEATCGLELTVAERPGETPVVVRIRGDREDVFSKGFICPKGSTLTHFHDDPDRLRRPVVKRNGEFVEVSWDEAFATIEANVLPLLNEHGRDAAAIYLGNPGAHNLAPMMFNRNLIQGLGSRNRFSASTVDQRPKEITSSIMFGSVTVPVPDLDRTQFIMLLGANPHASNGSLCTAPDFPGRLDRIQARGGKVVVVDPRRSETAERADEHVAIRPATDAHLLAGIAHTMLAEGIARPDNVAAHCNGLDRLPELLAPYTPEAVALACGISADTVRRLARELVAAPCAAVYGRIGTCTQEFGTLASWLVDVVNILSGNLDREGGAMFTKGAVGQPSSKGKPGSGKGFRMGRQVSRVGKHLEALGEFPVTALPEEIETAGAGQVRVLVTNGGNPVSSNANSNRLAKALESLGFMVSIDPYINETTRHADVILPPPSSLQKSHYDLALYNFAVHNVANYSPAILPLEVGPDGERQPDEWEIILRLASVLEGNGAHTDPNDTVRAGARAMLESAARDEFGPVHGRNVDEMEAMLGDASGPERMLDVMLRTGPYGDAFGTRPDGLSLDVLRANPHGVDLGELEAGRIPNLLRTSSGRVEVVPDMILTDLPRLEASLQRDWDSSMVLIGRRHVRSNNSWMHNIRVLTKGRNRCTMQIHPEDAARLGITDGAPARVASRTGEVVVAAEITDGIRPGVVSIPHGFGQDLPGVRLRVASEYRGVNTNVLTDEYFVDPLSGNIALNGVPVSVGPA</sequence>
<protein>
    <submittedName>
        <fullName evidence="6">Unannotated protein</fullName>
    </submittedName>
</protein>
<dbReference type="PANTHER" id="PTHR43742:SF6">
    <property type="entry name" value="OXIDOREDUCTASE YYAE-RELATED"/>
    <property type="match status" value="1"/>
</dbReference>
<dbReference type="Pfam" id="PF04879">
    <property type="entry name" value="Molybdop_Fe4S4"/>
    <property type="match status" value="1"/>
</dbReference>
<dbReference type="AlphaFoldDB" id="A0A6J6VDZ2"/>
<reference evidence="6" key="1">
    <citation type="submission" date="2020-05" db="EMBL/GenBank/DDBJ databases">
        <authorList>
            <person name="Chiriac C."/>
            <person name="Salcher M."/>
            <person name="Ghai R."/>
            <person name="Kavagutti S V."/>
        </authorList>
    </citation>
    <scope>NUCLEOTIDE SEQUENCE</scope>
</reference>
<dbReference type="Pfam" id="PF01568">
    <property type="entry name" value="Molydop_binding"/>
    <property type="match status" value="1"/>
</dbReference>
<comment type="similarity">
    <text evidence="1">Belongs to the prokaryotic molybdopterin-containing oxidoreductase family.</text>
</comment>
<dbReference type="InterPro" id="IPR006656">
    <property type="entry name" value="Mopterin_OxRdtase"/>
</dbReference>
<dbReference type="SUPFAM" id="SSF53706">
    <property type="entry name" value="Formate dehydrogenase/DMSO reductase, domains 1-3"/>
    <property type="match status" value="1"/>
</dbReference>
<accession>A0A6J6VDZ2</accession>
<dbReference type="GO" id="GO:0051536">
    <property type="term" value="F:iron-sulfur cluster binding"/>
    <property type="evidence" value="ECO:0007669"/>
    <property type="project" value="UniProtKB-KW"/>
</dbReference>
<dbReference type="EMBL" id="CAEZYY010000050">
    <property type="protein sequence ID" value="CAB4769519.1"/>
    <property type="molecule type" value="Genomic_DNA"/>
</dbReference>
<evidence type="ECO:0000259" key="5">
    <source>
        <dbReference type="PROSITE" id="PS51669"/>
    </source>
</evidence>
<dbReference type="GO" id="GO:0016491">
    <property type="term" value="F:oxidoreductase activity"/>
    <property type="evidence" value="ECO:0007669"/>
    <property type="project" value="InterPro"/>
</dbReference>
<proteinExistence type="inferred from homology"/>
<name>A0A6J6VDZ2_9ZZZZ</name>
<gene>
    <name evidence="6" type="ORF">UFOPK2806_02342</name>
</gene>
<keyword evidence="2" id="KW-0479">Metal-binding</keyword>
<dbReference type="Gene3D" id="2.20.25.90">
    <property type="entry name" value="ADC-like domains"/>
    <property type="match status" value="1"/>
</dbReference>
<dbReference type="CDD" id="cd02782">
    <property type="entry name" value="MopB_CT_1"/>
    <property type="match status" value="1"/>
</dbReference>
<dbReference type="PANTHER" id="PTHR43742">
    <property type="entry name" value="TRIMETHYLAMINE-N-OXIDE REDUCTASE"/>
    <property type="match status" value="1"/>
</dbReference>